<evidence type="ECO:0000313" key="3">
    <source>
        <dbReference type="EMBL" id="GHA16493.1"/>
    </source>
</evidence>
<comment type="caution">
    <text evidence="3">The sequence shown here is derived from an EMBL/GenBank/DDBJ whole genome shotgun (WGS) entry which is preliminary data.</text>
</comment>
<sequence>MTHHDDRDAVRARLLARVRRYLDHADVASVHTAEAYDEVVRLGRLVMARAEEQSLVSDLQLVGWLLLCRLDVLSPGQRLPDVSTTARLLAPVHRSDPRKLTAAARLLVEAFGMAARYTVPETLAGEADRLVDLAGRSRQGAPAQRAVELLREALEAAGPDHPDYTTLLDRLGCALRVRYDLGGTRADLDAAVRAGREAVALGPRDPADRALVRFNLGLALALRYDAERTWRNRQAALDVVDDAEAAIPPDGPSRQGALHSVRELRAWIEQRPPRSGEPVPQARPEPGHGTPAVEPRTARERGSWWRGGRRKPSVDATGEPAAPHDGSPGVSAGYRRAARAAEDRMRAVLAGDGSALDAAIEQYRRAIGAADGQERAAEQQNLGAALVMRFRRDGDRADLDAALAATRRAVALAPGEPDGHVNLLNGSMLRHSLTGDSADLHTAVEAGRRALALLPPDAPDRSDCAWQLSTALTERLRSAGNPDDAAEAARLLERLPPASGTDPGVPASDGYDCAGRIQSLGEALHGHFLRTGDRVHLDRAVDVMRLGMHTADDSDRPLLKSQLARILKVRHRHTGDHTDLDDAISLARESVAGGPGTPLPGSRLALLAELLTARHQQTGELADIDEAVAVARQALDAMGPGDDGNGPGVLEKLASALSSRFDQQGTRTDLDDALVALSRAAELLPADAPAHQRTSLLHRHADLLRKRFVAAGELSDIDDAVAVGRSVVADGDSRDMLHGERLVSLALSLDERFRATGSPEDLDEAIAAARSAATSQATSHRMRLVATQQWGDLLTRRGDWAAAADALRRAVELLPVVASSGIERTAQEQVLSGLHGVASDAAACAVSAGRPEQAVQMLEQGRSVLWSQASAFRSDLNVLRRAHPGLAARLGALQEELGRPHPATGRPRVPEPGHGRTALGLAGVVESWDRTVDEVRRLPGFADFLRPTGFEELSRGAAHGPVIMVNVSRYRCDALVVRPGTVTVVPLPDMTALQAVERTGPYLEAITTLADGRSDSTNSGPGVARQTVLGTLEWLWDTVAAPVLDALGRTAALSGPPENWPRLWWCATSVLATLPLHAAGYHDPDDVEPGHAPRTVMDRAVSSYTATLRALLRAHDRRAPRPTDGRLLIVAQPGPLPYAPGKPLLPGARQEAALLRNRFPARVTELTDAGATHASVLEALPGHPYVHFACHGTNDPFQPGRSSLFLHDRSLRVTDIARLDLQHAELAYLSACESGHGGFTLSDEAIHLAGGFQFAGYRHVIASMWSVEDARAKEIADQVYSTLTDRGWPPDASRAAAALHQAVRAQRDADPYDPGRWVFVTHTGP</sequence>
<dbReference type="EMBL" id="BMVN01000005">
    <property type="protein sequence ID" value="GHA16493.1"/>
    <property type="molecule type" value="Genomic_DNA"/>
</dbReference>
<dbReference type="Pfam" id="PF12770">
    <property type="entry name" value="CHAT"/>
    <property type="match status" value="1"/>
</dbReference>
<evidence type="ECO:0000313" key="4">
    <source>
        <dbReference type="Proteomes" id="UP000653644"/>
    </source>
</evidence>
<feature type="region of interest" description="Disordered" evidence="1">
    <location>
        <begin position="895"/>
        <end position="915"/>
    </location>
</feature>
<feature type="domain" description="CHAT" evidence="2">
    <location>
        <begin position="1031"/>
        <end position="1323"/>
    </location>
</feature>
<proteinExistence type="predicted"/>
<evidence type="ECO:0000256" key="1">
    <source>
        <dbReference type="SAM" id="MobiDB-lite"/>
    </source>
</evidence>
<dbReference type="Gene3D" id="1.25.40.10">
    <property type="entry name" value="Tetratricopeptide repeat domain"/>
    <property type="match status" value="3"/>
</dbReference>
<reference evidence="4" key="1">
    <citation type="journal article" date="2019" name="Int. J. Syst. Evol. Microbiol.">
        <title>The Global Catalogue of Microorganisms (GCM) 10K type strain sequencing project: providing services to taxonomists for standard genome sequencing and annotation.</title>
        <authorList>
            <consortium name="The Broad Institute Genomics Platform"/>
            <consortium name="The Broad Institute Genome Sequencing Center for Infectious Disease"/>
            <person name="Wu L."/>
            <person name="Ma J."/>
        </authorList>
    </citation>
    <scope>NUCLEOTIDE SEQUENCE [LARGE SCALE GENOMIC DNA]</scope>
    <source>
        <strain evidence="4">JCM 4733</strain>
    </source>
</reference>
<feature type="region of interest" description="Disordered" evidence="1">
    <location>
        <begin position="269"/>
        <end position="337"/>
    </location>
</feature>
<dbReference type="SUPFAM" id="SSF48452">
    <property type="entry name" value="TPR-like"/>
    <property type="match status" value="2"/>
</dbReference>
<keyword evidence="4" id="KW-1185">Reference proteome</keyword>
<dbReference type="InterPro" id="IPR011990">
    <property type="entry name" value="TPR-like_helical_dom_sf"/>
</dbReference>
<gene>
    <name evidence="3" type="ORF">GCM10010345_21710</name>
</gene>
<accession>A0ABQ3CK46</accession>
<dbReference type="RefSeq" id="WP_189884611.1">
    <property type="nucleotide sequence ID" value="NZ_BMVN01000005.1"/>
</dbReference>
<name>A0ABQ3CK46_9ACTN</name>
<dbReference type="InterPro" id="IPR024983">
    <property type="entry name" value="CHAT_dom"/>
</dbReference>
<evidence type="ECO:0000259" key="2">
    <source>
        <dbReference type="Pfam" id="PF12770"/>
    </source>
</evidence>
<dbReference type="Proteomes" id="UP000653644">
    <property type="component" value="Unassembled WGS sequence"/>
</dbReference>
<protein>
    <submittedName>
        <fullName evidence="3">CHAT domain-containing protein</fullName>
    </submittedName>
</protein>
<organism evidence="3 4">
    <name type="scientific">Streptomyces canarius</name>
    <dbReference type="NCBI Taxonomy" id="285453"/>
    <lineage>
        <taxon>Bacteria</taxon>
        <taxon>Bacillati</taxon>
        <taxon>Actinomycetota</taxon>
        <taxon>Actinomycetes</taxon>
        <taxon>Kitasatosporales</taxon>
        <taxon>Streptomycetaceae</taxon>
        <taxon>Streptomyces</taxon>
    </lineage>
</organism>